<dbReference type="Proteomes" id="UP000651112">
    <property type="component" value="Unassembled WGS sequence"/>
</dbReference>
<protein>
    <recommendedName>
        <fullName evidence="3">YD repeat (Two copies)</fullName>
    </recommendedName>
</protein>
<evidence type="ECO:0000313" key="2">
    <source>
        <dbReference type="Proteomes" id="UP000651112"/>
    </source>
</evidence>
<evidence type="ECO:0000313" key="1">
    <source>
        <dbReference type="EMBL" id="MBD1422006.1"/>
    </source>
</evidence>
<evidence type="ECO:0008006" key="3">
    <source>
        <dbReference type="Google" id="ProtNLM"/>
    </source>
</evidence>
<dbReference type="RefSeq" id="WP_190313704.1">
    <property type="nucleotide sequence ID" value="NZ_JACNYL010000002.1"/>
</dbReference>
<name>A0ABR7XS53_9SPHI</name>
<proteinExistence type="predicted"/>
<keyword evidence="2" id="KW-1185">Reference proteome</keyword>
<sequence>MNVGFDLKYFMMHPKTILLIYCLVSVTFINVSIGQNISSRLTLSKDLLFKAGGIIDKVELKTILYGSSGSTETRQSVHYFNKYQKALRGQTYYIEGDLKSSYENEYKNDTLLIRRSIISSGRYVRRDKSVIEYQYDQNNHLIRQVKTEGSTTDIYQEIEYENDERGNPIKLVIDKGKYGHEVAKYDYRNNIVYKSVINNEDDTVSTSKSIIYNAVQNPRYQYNEYGEVVEDDRYKFHYKYDKKGNWIKQTRRSKMKNMTDAVITRKITYQ</sequence>
<comment type="caution">
    <text evidence="1">The sequence shown here is derived from an EMBL/GenBank/DDBJ whole genome shotgun (WGS) entry which is preliminary data.</text>
</comment>
<dbReference type="EMBL" id="JACNYL010000002">
    <property type="protein sequence ID" value="MBD1422006.1"/>
    <property type="molecule type" value="Genomic_DNA"/>
</dbReference>
<organism evidence="1 2">
    <name type="scientific">Sphingobacterium chuzhouense</name>
    <dbReference type="NCBI Taxonomy" id="1742264"/>
    <lineage>
        <taxon>Bacteria</taxon>
        <taxon>Pseudomonadati</taxon>
        <taxon>Bacteroidota</taxon>
        <taxon>Sphingobacteriia</taxon>
        <taxon>Sphingobacteriales</taxon>
        <taxon>Sphingobacteriaceae</taxon>
        <taxon>Sphingobacterium</taxon>
    </lineage>
</organism>
<accession>A0ABR7XS53</accession>
<gene>
    <name evidence="1" type="ORF">H8B21_10535</name>
</gene>
<reference evidence="1 2" key="1">
    <citation type="submission" date="2020-08" db="EMBL/GenBank/DDBJ databases">
        <title>Sphingobacterium sp. DN00404 isolated from aquaculture water.</title>
        <authorList>
            <person name="Zhang M."/>
        </authorList>
    </citation>
    <scope>NUCLEOTIDE SEQUENCE [LARGE SCALE GENOMIC DNA]</scope>
    <source>
        <strain evidence="1 2">KCTC 42746</strain>
    </source>
</reference>